<dbReference type="KEGG" id="ccos:Pan44_14270"/>
<keyword evidence="1" id="KW-0732">Signal</keyword>
<dbReference type="InterPro" id="IPR050491">
    <property type="entry name" value="AmpC-like"/>
</dbReference>
<dbReference type="GO" id="GO:0047420">
    <property type="term" value="F:N-acyl-D-amino-acid deacylase activity"/>
    <property type="evidence" value="ECO:0007669"/>
    <property type="project" value="UniProtKB-EC"/>
</dbReference>
<dbReference type="EMBL" id="CP036271">
    <property type="protein sequence ID" value="QDT53410.1"/>
    <property type="molecule type" value="Genomic_DNA"/>
</dbReference>
<dbReference type="Proteomes" id="UP000315700">
    <property type="component" value="Chromosome"/>
</dbReference>
<dbReference type="CDD" id="cd01297">
    <property type="entry name" value="D-aminoacylase"/>
    <property type="match status" value="1"/>
</dbReference>
<evidence type="ECO:0000259" key="3">
    <source>
        <dbReference type="Pfam" id="PF07969"/>
    </source>
</evidence>
<reference evidence="4 5" key="1">
    <citation type="submission" date="2019-02" db="EMBL/GenBank/DDBJ databases">
        <title>Deep-cultivation of Planctomycetes and their phenomic and genomic characterization uncovers novel biology.</title>
        <authorList>
            <person name="Wiegand S."/>
            <person name="Jogler M."/>
            <person name="Boedeker C."/>
            <person name="Pinto D."/>
            <person name="Vollmers J."/>
            <person name="Rivas-Marin E."/>
            <person name="Kohn T."/>
            <person name="Peeters S.H."/>
            <person name="Heuer A."/>
            <person name="Rast P."/>
            <person name="Oberbeckmann S."/>
            <person name="Bunk B."/>
            <person name="Jeske O."/>
            <person name="Meyerdierks A."/>
            <person name="Storesund J.E."/>
            <person name="Kallscheuer N."/>
            <person name="Luecker S."/>
            <person name="Lage O.M."/>
            <person name="Pohl T."/>
            <person name="Merkel B.J."/>
            <person name="Hornburger P."/>
            <person name="Mueller R.-W."/>
            <person name="Bruemmer F."/>
            <person name="Labrenz M."/>
            <person name="Spormann A.M."/>
            <person name="Op den Camp H."/>
            <person name="Overmann J."/>
            <person name="Amann R."/>
            <person name="Jetten M.S.M."/>
            <person name="Mascher T."/>
            <person name="Medema M.H."/>
            <person name="Devos D.P."/>
            <person name="Kaster A.-K."/>
            <person name="Ovreas L."/>
            <person name="Rohde M."/>
            <person name="Galperin M.Y."/>
            <person name="Jogler C."/>
        </authorList>
    </citation>
    <scope>NUCLEOTIDE SEQUENCE [LARGE SCALE GENOMIC DNA]</scope>
    <source>
        <strain evidence="4 5">Pan44</strain>
    </source>
</reference>
<dbReference type="InParanoid" id="A0A517SB89"/>
<dbReference type="RefSeq" id="WP_145028601.1">
    <property type="nucleotide sequence ID" value="NZ_CP036271.1"/>
</dbReference>
<feature type="domain" description="Amidohydrolase 3" evidence="3">
    <location>
        <begin position="66"/>
        <end position="269"/>
    </location>
</feature>
<evidence type="ECO:0000313" key="5">
    <source>
        <dbReference type="Proteomes" id="UP000315700"/>
    </source>
</evidence>
<feature type="chain" id="PRO_5021867367" evidence="1">
    <location>
        <begin position="20"/>
        <end position="940"/>
    </location>
</feature>
<dbReference type="PANTHER" id="PTHR46825:SF9">
    <property type="entry name" value="BETA-LACTAMASE-RELATED DOMAIN-CONTAINING PROTEIN"/>
    <property type="match status" value="1"/>
</dbReference>
<dbReference type="SUPFAM" id="SSF51556">
    <property type="entry name" value="Metallo-dependent hydrolases"/>
    <property type="match status" value="1"/>
</dbReference>
<dbReference type="InterPro" id="IPR012338">
    <property type="entry name" value="Beta-lactam/transpept-like"/>
</dbReference>
<dbReference type="InterPro" id="IPR032466">
    <property type="entry name" value="Metal_Hydrolase"/>
</dbReference>
<dbReference type="InterPro" id="IPR011059">
    <property type="entry name" value="Metal-dep_hydrolase_composite"/>
</dbReference>
<dbReference type="Gene3D" id="3.40.710.10">
    <property type="entry name" value="DD-peptidase/beta-lactamase superfamily"/>
    <property type="match status" value="1"/>
</dbReference>
<dbReference type="Gene3D" id="2.30.40.10">
    <property type="entry name" value="Urease, subunit C, domain 1"/>
    <property type="match status" value="1"/>
</dbReference>
<sequence length="940" mass="102563" precursor="true">MLRCAIAVVLVLVSPAAFAQEQYDVLIRGGRIVDGSGAPWYYGDVAIRRGRIARLGHIPADAKAEKTIDAKGLVVAPGFIDMMGQSATPMLRSTDSALNLLAQGVTTINAGEGSSAAPLAGEEAVSQGWSTMAEHFQLLDIKGLPVNVVQTVGHTQVRRLVLGDVDRRPSTEELKKMQDLVDEAMQAGAIGVSTALIYPPATYASMEEIASLCEVAGKYGGRYYTHMRNEGDRLLDAIDEAIEIGRMAKTPVHIFHLKAAGEQNWGKMAEAIAKIKAARAIGQQVAADIYPYINNGLNITAFIHPRHSAEGRAKLLARIDDPEFRKEVRKEMETVGGWENWYRHTGMNWNKAIVGRTSDKEFRDSSGQSIQAIADSMKKDPWDVFFQLCKSDSFVLPQSMAEANVSRAMREEFVSFCTDVGPDDKRGLAGHPRSYGAFARLISRYVREWGVISLERAVAQASAVAANEVLAYDRGRISQGLAADVIIFDYDRFVDRATFAEPNQVAEGMKFVLVNGVTVFEDGKVTGKKPGRVLRGPGYDRTKAPSNYSTGKVEPVAQVYDRIFQKFMRDHNAPGGAMTIIDRGKVVANRGYGFSEVVAREQVQPDSLFRIASISKPITAVAILKLVEQGKLQLDQPVVPLLKQKAFLEGDSKADERVAKITIRHCLQHTGGWDRGKSFDAMFKQTDFAKLLGKECPAGPSEIIEVMLGKPLDLDPGTKYAYSNLGYCILGRILENVTGEAYEPYTQKHVLAPLGITRMRIGKSFLKDRVPGEVRYYDPGVSPSVYQANLGNDVPSAYGAWSLEALDSHGGWIASAHDLATFAAAFADPDHCPLLKAETIREMYRKPENVEFDGPDKTLYYGLGWQVRTTKGGTLVMQHGGSLPGTATSMVQRADGLSWAVVFNARLSPTATHLATALNELLHEAADAARKTSASSSAAQ</sequence>
<dbReference type="SUPFAM" id="SSF56601">
    <property type="entry name" value="beta-lactamase/transpeptidase-like"/>
    <property type="match status" value="1"/>
</dbReference>
<evidence type="ECO:0000256" key="1">
    <source>
        <dbReference type="SAM" id="SignalP"/>
    </source>
</evidence>
<dbReference type="Pfam" id="PF07969">
    <property type="entry name" value="Amidohydro_3"/>
    <property type="match status" value="1"/>
</dbReference>
<organism evidence="4 5">
    <name type="scientific">Caulifigura coniformis</name>
    <dbReference type="NCBI Taxonomy" id="2527983"/>
    <lineage>
        <taxon>Bacteria</taxon>
        <taxon>Pseudomonadati</taxon>
        <taxon>Planctomycetota</taxon>
        <taxon>Planctomycetia</taxon>
        <taxon>Planctomycetales</taxon>
        <taxon>Planctomycetaceae</taxon>
        <taxon>Caulifigura</taxon>
    </lineage>
</organism>
<dbReference type="InterPro" id="IPR001466">
    <property type="entry name" value="Beta-lactam-related"/>
</dbReference>
<keyword evidence="4" id="KW-0378">Hydrolase</keyword>
<gene>
    <name evidence="4" type="primary">dan_1</name>
    <name evidence="4" type="ORF">Pan44_14270</name>
</gene>
<dbReference type="Gene3D" id="3.20.20.140">
    <property type="entry name" value="Metal-dependent hydrolases"/>
    <property type="match status" value="2"/>
</dbReference>
<proteinExistence type="predicted"/>
<dbReference type="InterPro" id="IPR013108">
    <property type="entry name" value="Amidohydro_3"/>
</dbReference>
<dbReference type="SUPFAM" id="SSF51338">
    <property type="entry name" value="Composite domain of metallo-dependent hydrolases"/>
    <property type="match status" value="1"/>
</dbReference>
<evidence type="ECO:0000313" key="4">
    <source>
        <dbReference type="EMBL" id="QDT53410.1"/>
    </source>
</evidence>
<protein>
    <submittedName>
        <fullName evidence="4">D-aminoacylase</fullName>
        <ecNumber evidence="4">3.5.1.81</ecNumber>
    </submittedName>
</protein>
<feature type="signal peptide" evidence="1">
    <location>
        <begin position="1"/>
        <end position="19"/>
    </location>
</feature>
<dbReference type="EC" id="3.5.1.81" evidence="4"/>
<dbReference type="OrthoDB" id="9797709at2"/>
<keyword evidence="5" id="KW-1185">Reference proteome</keyword>
<feature type="domain" description="Beta-lactamase-related" evidence="2">
    <location>
        <begin position="561"/>
        <end position="915"/>
    </location>
</feature>
<dbReference type="PANTHER" id="PTHR46825">
    <property type="entry name" value="D-ALANYL-D-ALANINE-CARBOXYPEPTIDASE/ENDOPEPTIDASE AMPH"/>
    <property type="match status" value="1"/>
</dbReference>
<dbReference type="Pfam" id="PF00144">
    <property type="entry name" value="Beta-lactamase"/>
    <property type="match status" value="1"/>
</dbReference>
<dbReference type="AlphaFoldDB" id="A0A517SB89"/>
<evidence type="ECO:0000259" key="2">
    <source>
        <dbReference type="Pfam" id="PF00144"/>
    </source>
</evidence>
<accession>A0A517SB89</accession>
<name>A0A517SB89_9PLAN</name>